<dbReference type="EMBL" id="AGFM01000031">
    <property type="protein sequence ID" value="EHJ60756.1"/>
    <property type="molecule type" value="Genomic_DNA"/>
</dbReference>
<dbReference type="Pfam" id="PF02515">
    <property type="entry name" value="CoA_transf_3"/>
    <property type="match status" value="1"/>
</dbReference>
<dbReference type="InterPro" id="IPR023606">
    <property type="entry name" value="CoA-Trfase_III_dom_1_sf"/>
</dbReference>
<dbReference type="AlphaFoldDB" id="G6ED44"/>
<sequence>MPSTGIFSGVRIVELAQYVFVPGASVLLADQGAEVIKIETPGVGDPYRTLKVGDGREVGTTNLAMEQNNRGKKSLGLDLKSEEGREALLKLIETADIFITSLRPKAIKGLRLDVEDLRARNPKLIYARGNGVGFRGAEANKPGFDASAFWARGGMADAFTVPGNPITRPRPAFGDHSGAISLAFAMAGALFKRAMTGEPSVVETSLLQTAAWMLSSDLTYSQVEGYKVHGASAPFPLMSAYTTKDGVRIQLMLLDPRPHWPTLCRMLKLDELIDDPRFADNTVRMANAHELIAILSGKIGEHNWEGHWKDLFEAWDAPWELIRSVFDMAVDPQVIENEMIFDTEVQGNALRLVSGPATFDGHAAPVNFKPAPDMGEHTEALLSEVGYSSEQLADLRARKIAQ</sequence>
<evidence type="ECO:0000313" key="2">
    <source>
        <dbReference type="Proteomes" id="UP000004030"/>
    </source>
</evidence>
<dbReference type="Proteomes" id="UP000004030">
    <property type="component" value="Unassembled WGS sequence"/>
</dbReference>
<dbReference type="OrthoDB" id="5720311at2"/>
<dbReference type="KEGG" id="npn:JI59_08755"/>
<keyword evidence="2" id="KW-1185">Reference proteome</keyword>
<dbReference type="PANTHER" id="PTHR48228">
    <property type="entry name" value="SUCCINYL-COA--D-CITRAMALATE COA-TRANSFERASE"/>
    <property type="match status" value="1"/>
</dbReference>
<name>G6ED44_9SPHN</name>
<dbReference type="SUPFAM" id="SSF89796">
    <property type="entry name" value="CoA-transferase family III (CaiB/BaiF)"/>
    <property type="match status" value="1"/>
</dbReference>
<dbReference type="Gene3D" id="3.40.50.10540">
    <property type="entry name" value="Crotonobetainyl-coa:carnitine coa-transferase, domain 1"/>
    <property type="match status" value="1"/>
</dbReference>
<dbReference type="RefSeq" id="WP_007013180.1">
    <property type="nucleotide sequence ID" value="NZ_AGFM01000031.1"/>
</dbReference>
<proteinExistence type="predicted"/>
<gene>
    <name evidence="1" type="ORF">NSU_2265</name>
</gene>
<evidence type="ECO:0000313" key="1">
    <source>
        <dbReference type="EMBL" id="EHJ60756.1"/>
    </source>
</evidence>
<dbReference type="InterPro" id="IPR050509">
    <property type="entry name" value="CoA-transferase_III"/>
</dbReference>
<comment type="caution">
    <text evidence="1">The sequence shown here is derived from an EMBL/GenBank/DDBJ whole genome shotgun (WGS) entry which is preliminary data.</text>
</comment>
<dbReference type="GO" id="GO:0003824">
    <property type="term" value="F:catalytic activity"/>
    <property type="evidence" value="ECO:0007669"/>
    <property type="project" value="InterPro"/>
</dbReference>
<organism evidence="1 2">
    <name type="scientific">Novosphingobium pentaromativorans US6-1</name>
    <dbReference type="NCBI Taxonomy" id="1088721"/>
    <lineage>
        <taxon>Bacteria</taxon>
        <taxon>Pseudomonadati</taxon>
        <taxon>Pseudomonadota</taxon>
        <taxon>Alphaproteobacteria</taxon>
        <taxon>Sphingomonadales</taxon>
        <taxon>Sphingomonadaceae</taxon>
        <taxon>Novosphingobium</taxon>
    </lineage>
</organism>
<dbReference type="Gene3D" id="3.30.1540.10">
    <property type="entry name" value="formyl-coa transferase, domain 3"/>
    <property type="match status" value="1"/>
</dbReference>
<dbReference type="InterPro" id="IPR003673">
    <property type="entry name" value="CoA-Trfase_fam_III"/>
</dbReference>
<dbReference type="eggNOG" id="COG1804">
    <property type="taxonomic scope" value="Bacteria"/>
</dbReference>
<reference evidence="1 2" key="1">
    <citation type="journal article" date="2012" name="J. Bacteriol.">
        <title>Genome sequence of benzo(a)pyrene-degrading bacterium Novosphingobium pentaromativorans US6-1.</title>
        <authorList>
            <person name="Luo Y.R."/>
            <person name="Kang S.G."/>
            <person name="Kim S.J."/>
            <person name="Kim M.R."/>
            <person name="Li N."/>
            <person name="Lee J.H."/>
            <person name="Kwon K.K."/>
        </authorList>
    </citation>
    <scope>NUCLEOTIDE SEQUENCE [LARGE SCALE GENOMIC DNA]</scope>
    <source>
        <strain evidence="1 2">US6-1</strain>
    </source>
</reference>
<protein>
    <submittedName>
        <fullName evidence="1">L-carnitine dehydratase/bile acid-inducible protein F</fullName>
    </submittedName>
</protein>
<dbReference type="PATRIC" id="fig|1088721.3.peg.2245"/>
<accession>G6ED44</accession>
<dbReference type="PANTHER" id="PTHR48228:SF2">
    <property type="entry name" value="E-CINNAMOYL-COA:R-PHENYLLACTATE COA TRANSFERASE LARGE SUBUNIT"/>
    <property type="match status" value="1"/>
</dbReference>
<dbReference type="InterPro" id="IPR044855">
    <property type="entry name" value="CoA-Trfase_III_dom3_sf"/>
</dbReference>